<evidence type="ECO:0000313" key="11">
    <source>
        <dbReference type="Proteomes" id="UP001153292"/>
    </source>
</evidence>
<feature type="binding site" evidence="6">
    <location>
        <position position="192"/>
    </location>
    <ligand>
        <name>Zn(2+)</name>
        <dbReference type="ChEBI" id="CHEBI:29105"/>
    </ligand>
</feature>
<evidence type="ECO:0000256" key="4">
    <source>
        <dbReference type="ARBA" id="ARBA00023125"/>
    </source>
</evidence>
<dbReference type="SMART" id="SM00692">
    <property type="entry name" value="DM3"/>
    <property type="match status" value="1"/>
</dbReference>
<sequence>MFNTCSVMGCESRRKDVAFYKIPKSETGLLWLKHLQNSNSVQRDKCFVCAKHFEKRCFTSSRLRSRLHSSAIPTLFTESEINNAVPDATGKVTSATELLMDHDYSRKRKHQVDHSYCKVDIVNKQMQPQTVTDKKAEDSTPRAELPAENSKHSVETIEEYLSDFESGPECQPETESQEDTATDDTSDHLLVCRGCFATDVKMFDLDSMDLKQTFEEFVGKTKVEELPHYLCSYCATSLVRFSQYRERCRRAEVLLQHLSDNNMLNPTLIKSIDRPYYKVNLNLSISKLVHMETDEIEIKTEDVEEEQEEEDVTSDREESGMYANIVTNDKMLQTDEGISETNPSVKYLQTDDVADMDIDQSNVYLQGNKEGITNIGQQDVEAEINNIGQYVDCIEENDPEISHSKQSEDDMDTKVIEEFLNRINKINSPTKKKSIVDKYAKELSMEVKVLTKEEQLESCRRGNRQATI</sequence>
<evidence type="ECO:0000256" key="5">
    <source>
        <dbReference type="PROSITE-ProRule" id="PRU00309"/>
    </source>
</evidence>
<feature type="binding site" evidence="6">
    <location>
        <position position="234"/>
    </location>
    <ligand>
        <name>Zn(2+)</name>
        <dbReference type="ChEBI" id="CHEBI:29105"/>
    </ligand>
</feature>
<feature type="binding site" evidence="6">
    <location>
        <position position="195"/>
    </location>
    <ligand>
        <name>Zn(2+)</name>
        <dbReference type="ChEBI" id="CHEBI:29105"/>
    </ligand>
</feature>
<feature type="domain" description="THAP-type" evidence="8">
    <location>
        <begin position="1"/>
        <end position="76"/>
    </location>
</feature>
<dbReference type="SMART" id="SM00980">
    <property type="entry name" value="THAP"/>
    <property type="match status" value="1"/>
</dbReference>
<name>A0ABN8L5X8_CHISP</name>
<evidence type="ECO:0000259" key="8">
    <source>
        <dbReference type="PROSITE" id="PS50950"/>
    </source>
</evidence>
<dbReference type="PROSITE" id="PS51915">
    <property type="entry name" value="ZAD"/>
    <property type="match status" value="1"/>
</dbReference>
<keyword evidence="3 6" id="KW-0862">Zinc</keyword>
<keyword evidence="1 6" id="KW-0479">Metal-binding</keyword>
<evidence type="ECO:0000259" key="9">
    <source>
        <dbReference type="PROSITE" id="PS51915"/>
    </source>
</evidence>
<feature type="domain" description="ZAD" evidence="9">
    <location>
        <begin position="190"/>
        <end position="258"/>
    </location>
</feature>
<dbReference type="EMBL" id="OU963920">
    <property type="protein sequence ID" value="CAH2987977.1"/>
    <property type="molecule type" value="Genomic_DNA"/>
</dbReference>
<dbReference type="Proteomes" id="UP001153292">
    <property type="component" value="Chromosome 27"/>
</dbReference>
<keyword evidence="4 5" id="KW-0238">DNA-binding</keyword>
<dbReference type="SUPFAM" id="SSF57716">
    <property type="entry name" value="Glucocorticoid receptor-like (DNA-binding domain)"/>
    <property type="match status" value="2"/>
</dbReference>
<dbReference type="InterPro" id="IPR026516">
    <property type="entry name" value="THAP1/10"/>
</dbReference>
<organism evidence="10 11">
    <name type="scientific">Chilo suppressalis</name>
    <name type="common">Asiatic rice borer moth</name>
    <dbReference type="NCBI Taxonomy" id="168631"/>
    <lineage>
        <taxon>Eukaryota</taxon>
        <taxon>Metazoa</taxon>
        <taxon>Ecdysozoa</taxon>
        <taxon>Arthropoda</taxon>
        <taxon>Hexapoda</taxon>
        <taxon>Insecta</taxon>
        <taxon>Pterygota</taxon>
        <taxon>Neoptera</taxon>
        <taxon>Endopterygota</taxon>
        <taxon>Lepidoptera</taxon>
        <taxon>Glossata</taxon>
        <taxon>Ditrysia</taxon>
        <taxon>Pyraloidea</taxon>
        <taxon>Crambidae</taxon>
        <taxon>Crambinae</taxon>
        <taxon>Chilo</taxon>
    </lineage>
</organism>
<evidence type="ECO:0000313" key="10">
    <source>
        <dbReference type="EMBL" id="CAH2987977.1"/>
    </source>
</evidence>
<evidence type="ECO:0000256" key="3">
    <source>
        <dbReference type="ARBA" id="ARBA00022833"/>
    </source>
</evidence>
<feature type="region of interest" description="Disordered" evidence="7">
    <location>
        <begin position="301"/>
        <end position="323"/>
    </location>
</feature>
<feature type="compositionally biased region" description="Acidic residues" evidence="7">
    <location>
        <begin position="302"/>
        <end position="312"/>
    </location>
</feature>
<keyword evidence="11" id="KW-1185">Reference proteome</keyword>
<proteinExistence type="predicted"/>
<dbReference type="InterPro" id="IPR012934">
    <property type="entry name" value="Znf_AD"/>
</dbReference>
<dbReference type="Pfam" id="PF05485">
    <property type="entry name" value="THAP"/>
    <property type="match status" value="1"/>
</dbReference>
<dbReference type="SMART" id="SM00868">
    <property type="entry name" value="zf-AD"/>
    <property type="match status" value="1"/>
</dbReference>
<feature type="binding site" evidence="6">
    <location>
        <position position="231"/>
    </location>
    <ligand>
        <name>Zn(2+)</name>
        <dbReference type="ChEBI" id="CHEBI:29105"/>
    </ligand>
</feature>
<evidence type="ECO:0000256" key="2">
    <source>
        <dbReference type="ARBA" id="ARBA00022771"/>
    </source>
</evidence>
<keyword evidence="2 5" id="KW-0863">Zinc-finger</keyword>
<gene>
    <name evidence="10" type="ORF">CHILSU_LOCUS7508</name>
</gene>
<protein>
    <recommendedName>
        <fullName evidence="12">THAP-type domain-containing protein</fullName>
    </recommendedName>
</protein>
<evidence type="ECO:0008006" key="12">
    <source>
        <dbReference type="Google" id="ProtNLM"/>
    </source>
</evidence>
<dbReference type="InterPro" id="IPR006612">
    <property type="entry name" value="THAP_Znf"/>
</dbReference>
<evidence type="ECO:0000256" key="1">
    <source>
        <dbReference type="ARBA" id="ARBA00022723"/>
    </source>
</evidence>
<evidence type="ECO:0000256" key="6">
    <source>
        <dbReference type="PROSITE-ProRule" id="PRU01263"/>
    </source>
</evidence>
<feature type="region of interest" description="Disordered" evidence="7">
    <location>
        <begin position="128"/>
        <end position="183"/>
    </location>
</feature>
<accession>A0ABN8L5X8</accession>
<dbReference type="PANTHER" id="PTHR46600:SF11">
    <property type="entry name" value="THAP DOMAIN-CONTAINING PROTEIN 10"/>
    <property type="match status" value="1"/>
</dbReference>
<evidence type="ECO:0000256" key="7">
    <source>
        <dbReference type="SAM" id="MobiDB-lite"/>
    </source>
</evidence>
<feature type="compositionally biased region" description="Basic and acidic residues" evidence="7">
    <location>
        <begin position="132"/>
        <end position="141"/>
    </location>
</feature>
<dbReference type="PROSITE" id="PS50950">
    <property type="entry name" value="ZF_THAP"/>
    <property type="match status" value="1"/>
</dbReference>
<dbReference type="PANTHER" id="PTHR46600">
    <property type="entry name" value="THAP DOMAIN-CONTAINING"/>
    <property type="match status" value="1"/>
</dbReference>
<reference evidence="10" key="1">
    <citation type="submission" date="2021-12" db="EMBL/GenBank/DDBJ databases">
        <authorList>
            <person name="King R."/>
        </authorList>
    </citation>
    <scope>NUCLEOTIDE SEQUENCE</scope>
</reference>